<dbReference type="AlphaFoldDB" id="A0A8J3IKU4"/>
<evidence type="ECO:0000256" key="1">
    <source>
        <dbReference type="SAM" id="Phobius"/>
    </source>
</evidence>
<reference evidence="2" key="1">
    <citation type="submission" date="2020-10" db="EMBL/GenBank/DDBJ databases">
        <title>Taxonomic study of unclassified bacteria belonging to the class Ktedonobacteria.</title>
        <authorList>
            <person name="Yabe S."/>
            <person name="Wang C.M."/>
            <person name="Zheng Y."/>
            <person name="Sakai Y."/>
            <person name="Cavaletti L."/>
            <person name="Monciardini P."/>
            <person name="Donadio S."/>
        </authorList>
    </citation>
    <scope>NUCLEOTIDE SEQUENCE</scope>
    <source>
        <strain evidence="2">ID150040</strain>
    </source>
</reference>
<feature type="transmembrane region" description="Helical" evidence="1">
    <location>
        <begin position="21"/>
        <end position="47"/>
    </location>
</feature>
<keyword evidence="1" id="KW-1133">Transmembrane helix</keyword>
<accession>A0A8J3IKU4</accession>
<evidence type="ECO:0000313" key="3">
    <source>
        <dbReference type="Proteomes" id="UP000597444"/>
    </source>
</evidence>
<organism evidence="2 3">
    <name type="scientific">Reticulibacter mediterranei</name>
    <dbReference type="NCBI Taxonomy" id="2778369"/>
    <lineage>
        <taxon>Bacteria</taxon>
        <taxon>Bacillati</taxon>
        <taxon>Chloroflexota</taxon>
        <taxon>Ktedonobacteria</taxon>
        <taxon>Ktedonobacterales</taxon>
        <taxon>Reticulibacteraceae</taxon>
        <taxon>Reticulibacter</taxon>
    </lineage>
</organism>
<keyword evidence="1" id="KW-0472">Membrane</keyword>
<sequence length="277" mass="30622">MMQSVTEIHCFRLGQHAYRRISLLSWLMASGLLCGAALAVFLCVTVWQSYDHTFTFYLKWQDALVALSAFTTFLTLGGIALIFRFLFALHSGYKHDMITLEGSLLTARDLSPLNLASIFWMMNSAFWCAVVVVIGLFPAILIGWTLHLSSPVLSIVLTTIVGILCLAGLAASIVAAIFIGIGCIGAFKSARNLGEAHRYELSSRTNVSVDNFELSIIHPGRPESMVDLNLLAKEDWHQLLALLHKRWIDTEKEWNPELGEEISAVLPEVEDGLLATA</sequence>
<feature type="transmembrane region" description="Helical" evidence="1">
    <location>
        <begin position="125"/>
        <end position="146"/>
    </location>
</feature>
<evidence type="ECO:0000313" key="2">
    <source>
        <dbReference type="EMBL" id="GHO93087.1"/>
    </source>
</evidence>
<keyword evidence="3" id="KW-1185">Reference proteome</keyword>
<keyword evidence="1" id="KW-0812">Transmembrane</keyword>
<dbReference type="EMBL" id="BNJK01000001">
    <property type="protein sequence ID" value="GHO93087.1"/>
    <property type="molecule type" value="Genomic_DNA"/>
</dbReference>
<proteinExistence type="predicted"/>
<gene>
    <name evidence="2" type="ORF">KSF_031350</name>
</gene>
<dbReference type="RefSeq" id="WP_220203893.1">
    <property type="nucleotide sequence ID" value="NZ_BNJK01000001.1"/>
</dbReference>
<feature type="transmembrane region" description="Helical" evidence="1">
    <location>
        <begin position="152"/>
        <end position="181"/>
    </location>
</feature>
<feature type="transmembrane region" description="Helical" evidence="1">
    <location>
        <begin position="67"/>
        <end position="87"/>
    </location>
</feature>
<name>A0A8J3IKU4_9CHLR</name>
<protein>
    <submittedName>
        <fullName evidence="2">Uncharacterized protein</fullName>
    </submittedName>
</protein>
<dbReference type="Proteomes" id="UP000597444">
    <property type="component" value="Unassembled WGS sequence"/>
</dbReference>
<comment type="caution">
    <text evidence="2">The sequence shown here is derived from an EMBL/GenBank/DDBJ whole genome shotgun (WGS) entry which is preliminary data.</text>
</comment>